<evidence type="ECO:0000313" key="2">
    <source>
        <dbReference type="EMBL" id="GMB87194.1"/>
    </source>
</evidence>
<keyword evidence="1" id="KW-1133">Transmembrane helix</keyword>
<keyword evidence="1" id="KW-0812">Transmembrane</keyword>
<dbReference type="Proteomes" id="UP001165243">
    <property type="component" value="Unassembled WGS sequence"/>
</dbReference>
<proteinExistence type="predicted"/>
<comment type="caution">
    <text evidence="2">The sequence shown here is derived from an EMBL/GenBank/DDBJ whole genome shotgun (WGS) entry which is preliminary data.</text>
</comment>
<evidence type="ECO:0000256" key="1">
    <source>
        <dbReference type="SAM" id="Phobius"/>
    </source>
</evidence>
<evidence type="ECO:0008006" key="4">
    <source>
        <dbReference type="Google" id="ProtNLM"/>
    </source>
</evidence>
<dbReference type="AlphaFoldDB" id="A0AAV5PDI9"/>
<dbReference type="Pfam" id="PF10825">
    <property type="entry name" value="DUF2752"/>
    <property type="match status" value="1"/>
</dbReference>
<dbReference type="InterPro" id="IPR021215">
    <property type="entry name" value="DUF2752"/>
</dbReference>
<name>A0AAV5PDI9_LACDE</name>
<evidence type="ECO:0000313" key="3">
    <source>
        <dbReference type="Proteomes" id="UP001165243"/>
    </source>
</evidence>
<dbReference type="EMBL" id="BSWK01000026">
    <property type="protein sequence ID" value="GMB87194.1"/>
    <property type="molecule type" value="Genomic_DNA"/>
</dbReference>
<accession>A0AAV5PDI9</accession>
<feature type="transmembrane region" description="Helical" evidence="1">
    <location>
        <begin position="118"/>
        <end position="137"/>
    </location>
</feature>
<keyword evidence="1" id="KW-0472">Membrane</keyword>
<protein>
    <recommendedName>
        <fullName evidence="4">DUF2752 domain-containing protein</fullName>
    </recommendedName>
</protein>
<gene>
    <name evidence="2" type="ORF">ME0900_15670</name>
</gene>
<sequence length="140" mass="15456">MTAFPLLFILVQTNLPDEAVKKRAKAVFANGSIILAALSALLVSYHLTCHGLPCLFRALTGYLCPGCGMTRAAVAILGEDFAKAWQYTPLSLTLLPVFAFYLLYIYKTGRYIRKGEEDFKLGESVFLLLIAICFAIARNL</sequence>
<reference evidence="2" key="1">
    <citation type="submission" date="2023-04" db="EMBL/GenBank/DDBJ databases">
        <title>Draft genome sequences of Lactobacillus delbrueckii subsp. bulgaricus ME-900 and ME-901 with improved acid tolerance.</title>
        <authorList>
            <person name="Ishida T."/>
            <person name="Yamamoto E."/>
            <person name="Koizumi A."/>
            <person name="Fujiwara S."/>
            <person name="Makino S."/>
            <person name="Kano H."/>
            <person name="Kimura K."/>
        </authorList>
    </citation>
    <scope>NUCLEOTIDE SEQUENCE</scope>
    <source>
        <strain evidence="2">ME-900</strain>
    </source>
</reference>
<dbReference type="RefSeq" id="WP_227671826.1">
    <property type="nucleotide sequence ID" value="NZ_BSWJ01000001.1"/>
</dbReference>
<feature type="transmembrane region" description="Helical" evidence="1">
    <location>
        <begin position="26"/>
        <end position="47"/>
    </location>
</feature>
<feature type="transmembrane region" description="Helical" evidence="1">
    <location>
        <begin position="84"/>
        <end position="106"/>
    </location>
</feature>
<organism evidence="2 3">
    <name type="scientific">Lactobacillus delbrueckii subsp. bulgaricus</name>
    <dbReference type="NCBI Taxonomy" id="1585"/>
    <lineage>
        <taxon>Bacteria</taxon>
        <taxon>Bacillati</taxon>
        <taxon>Bacillota</taxon>
        <taxon>Bacilli</taxon>
        <taxon>Lactobacillales</taxon>
        <taxon>Lactobacillaceae</taxon>
        <taxon>Lactobacillus</taxon>
    </lineage>
</organism>